<keyword evidence="10" id="KW-1185">Reference proteome</keyword>
<organism evidence="9 10">
    <name type="scientific">Paenibacillus cremeus</name>
    <dbReference type="NCBI Taxonomy" id="2163881"/>
    <lineage>
        <taxon>Bacteria</taxon>
        <taxon>Bacillati</taxon>
        <taxon>Bacillota</taxon>
        <taxon>Bacilli</taxon>
        <taxon>Bacillales</taxon>
        <taxon>Paenibacillaceae</taxon>
        <taxon>Paenibacillus</taxon>
    </lineage>
</organism>
<evidence type="ECO:0000256" key="1">
    <source>
        <dbReference type="ARBA" id="ARBA00004651"/>
    </source>
</evidence>
<dbReference type="Gene3D" id="1.10.3720.10">
    <property type="entry name" value="MetI-like"/>
    <property type="match status" value="1"/>
</dbReference>
<evidence type="ECO:0000313" key="9">
    <source>
        <dbReference type="EMBL" id="TVX99388.1"/>
    </source>
</evidence>
<proteinExistence type="inferred from homology"/>
<name>A0A559JHP3_9BACL</name>
<dbReference type="InterPro" id="IPR035906">
    <property type="entry name" value="MetI-like_sf"/>
</dbReference>
<dbReference type="GO" id="GO:0055085">
    <property type="term" value="P:transmembrane transport"/>
    <property type="evidence" value="ECO:0007669"/>
    <property type="project" value="InterPro"/>
</dbReference>
<keyword evidence="5 7" id="KW-1133">Transmembrane helix</keyword>
<dbReference type="GO" id="GO:0005886">
    <property type="term" value="C:plasma membrane"/>
    <property type="evidence" value="ECO:0007669"/>
    <property type="project" value="UniProtKB-SubCell"/>
</dbReference>
<dbReference type="PANTHER" id="PTHR30193">
    <property type="entry name" value="ABC TRANSPORTER PERMEASE PROTEIN"/>
    <property type="match status" value="1"/>
</dbReference>
<evidence type="ECO:0000256" key="3">
    <source>
        <dbReference type="ARBA" id="ARBA00022475"/>
    </source>
</evidence>
<dbReference type="Pfam" id="PF00528">
    <property type="entry name" value="BPD_transp_1"/>
    <property type="match status" value="1"/>
</dbReference>
<keyword evidence="3" id="KW-1003">Cell membrane</keyword>
<dbReference type="PROSITE" id="PS50928">
    <property type="entry name" value="ABC_TM1"/>
    <property type="match status" value="1"/>
</dbReference>
<evidence type="ECO:0000256" key="6">
    <source>
        <dbReference type="ARBA" id="ARBA00023136"/>
    </source>
</evidence>
<feature type="transmembrane region" description="Helical" evidence="7">
    <location>
        <begin position="12"/>
        <end position="31"/>
    </location>
</feature>
<evidence type="ECO:0000256" key="4">
    <source>
        <dbReference type="ARBA" id="ARBA00022692"/>
    </source>
</evidence>
<dbReference type="SUPFAM" id="SSF161098">
    <property type="entry name" value="MetI-like"/>
    <property type="match status" value="1"/>
</dbReference>
<evidence type="ECO:0000259" key="8">
    <source>
        <dbReference type="PROSITE" id="PS50928"/>
    </source>
</evidence>
<feature type="transmembrane region" description="Helical" evidence="7">
    <location>
        <begin position="73"/>
        <end position="94"/>
    </location>
</feature>
<keyword evidence="2 7" id="KW-0813">Transport</keyword>
<sequence length="297" mass="33308">MERMLRSKGVIAFFVLPAFLIYALVLPVPILKSIYYSFFEWNLVGTKEFIGLDNYKTMFTHDAIFLNALKNTFIFSFGCILLQLPLAFLLAYWLSSGIKGTKFFRGTYFLPVIISGTSIGLLWQFIYNGNHGLLNAIIQWLGWPGFHKDWLSDPKFAIYGVLISVSWQFFGYHMVIFLAGISTISSEVIESAKIDGASGWQVLWGIVLPLVKPFLVISLVLAMTGSVKAFDNVISLTGGGPAHASDVLALHMYNTAFHEMRYGYGSAVSVVLFVLNILFTVMFSFLLRERNREVSSA</sequence>
<keyword evidence="6 7" id="KW-0472">Membrane</keyword>
<evidence type="ECO:0000313" key="10">
    <source>
        <dbReference type="Proteomes" id="UP000317036"/>
    </source>
</evidence>
<comment type="caution">
    <text evidence="9">The sequence shown here is derived from an EMBL/GenBank/DDBJ whole genome shotgun (WGS) entry which is preliminary data.</text>
</comment>
<dbReference type="EMBL" id="VNJI01000083">
    <property type="protein sequence ID" value="TVX99388.1"/>
    <property type="molecule type" value="Genomic_DNA"/>
</dbReference>
<feature type="transmembrane region" description="Helical" evidence="7">
    <location>
        <begin position="106"/>
        <end position="126"/>
    </location>
</feature>
<protein>
    <submittedName>
        <fullName evidence="9">Sugar ABC transporter permease</fullName>
    </submittedName>
</protein>
<dbReference type="InterPro" id="IPR051393">
    <property type="entry name" value="ABC_transporter_permease"/>
</dbReference>
<dbReference type="Proteomes" id="UP000317036">
    <property type="component" value="Unassembled WGS sequence"/>
</dbReference>
<accession>A0A559JHP3</accession>
<feature type="transmembrane region" description="Helical" evidence="7">
    <location>
        <begin position="156"/>
        <end position="181"/>
    </location>
</feature>
<evidence type="ECO:0000256" key="5">
    <source>
        <dbReference type="ARBA" id="ARBA00022989"/>
    </source>
</evidence>
<feature type="transmembrane region" description="Helical" evidence="7">
    <location>
        <begin position="202"/>
        <end position="223"/>
    </location>
</feature>
<keyword evidence="4 7" id="KW-0812">Transmembrane</keyword>
<evidence type="ECO:0000256" key="7">
    <source>
        <dbReference type="RuleBase" id="RU363032"/>
    </source>
</evidence>
<evidence type="ECO:0000256" key="2">
    <source>
        <dbReference type="ARBA" id="ARBA00022448"/>
    </source>
</evidence>
<dbReference type="InterPro" id="IPR000515">
    <property type="entry name" value="MetI-like"/>
</dbReference>
<feature type="transmembrane region" description="Helical" evidence="7">
    <location>
        <begin position="262"/>
        <end position="287"/>
    </location>
</feature>
<feature type="domain" description="ABC transmembrane type-1" evidence="8">
    <location>
        <begin position="69"/>
        <end position="283"/>
    </location>
</feature>
<dbReference type="AlphaFoldDB" id="A0A559JHP3"/>
<gene>
    <name evidence="9" type="ORF">FPZ49_33985</name>
</gene>
<dbReference type="PANTHER" id="PTHR30193:SF37">
    <property type="entry name" value="INNER MEMBRANE ABC TRANSPORTER PERMEASE PROTEIN YCJO"/>
    <property type="match status" value="1"/>
</dbReference>
<comment type="similarity">
    <text evidence="7">Belongs to the binding-protein-dependent transport system permease family.</text>
</comment>
<comment type="subcellular location">
    <subcellularLocation>
        <location evidence="1 7">Cell membrane</location>
        <topology evidence="1 7">Multi-pass membrane protein</topology>
    </subcellularLocation>
</comment>
<dbReference type="OrthoDB" id="152280at2"/>
<dbReference type="CDD" id="cd06261">
    <property type="entry name" value="TM_PBP2"/>
    <property type="match status" value="1"/>
</dbReference>
<reference evidence="9 10" key="1">
    <citation type="submission" date="2019-07" db="EMBL/GenBank/DDBJ databases">
        <authorList>
            <person name="Kim J."/>
        </authorList>
    </citation>
    <scope>NUCLEOTIDE SEQUENCE [LARGE SCALE GENOMIC DNA]</scope>
    <source>
        <strain evidence="9 10">JC52</strain>
    </source>
</reference>